<dbReference type="OMA" id="TTAEHEN"/>
<keyword evidence="1" id="KW-0479">Metal-binding</keyword>
<dbReference type="AlphaFoldDB" id="A0A2P6RQ34"/>
<dbReference type="STRING" id="74649.A0A2P6RQ34"/>
<dbReference type="PROSITE" id="PS50089">
    <property type="entry name" value="ZF_RING_2"/>
    <property type="match status" value="1"/>
</dbReference>
<keyword evidence="2" id="KW-0175">Coiled coil</keyword>
<dbReference type="CDD" id="cd16448">
    <property type="entry name" value="RING-H2"/>
    <property type="match status" value="1"/>
</dbReference>
<dbReference type="GO" id="GO:0008270">
    <property type="term" value="F:zinc ion binding"/>
    <property type="evidence" value="ECO:0007669"/>
    <property type="project" value="UniProtKB-KW"/>
</dbReference>
<dbReference type="InterPro" id="IPR001841">
    <property type="entry name" value="Znf_RING"/>
</dbReference>
<gene>
    <name evidence="4" type="ORF">RchiOBHm_Chr2g0111671</name>
</gene>
<evidence type="ECO:0000313" key="4">
    <source>
        <dbReference type="EMBL" id="PRQ48524.1"/>
    </source>
</evidence>
<evidence type="ECO:0000259" key="3">
    <source>
        <dbReference type="PROSITE" id="PS50089"/>
    </source>
</evidence>
<dbReference type="SUPFAM" id="SSF57850">
    <property type="entry name" value="RING/U-box"/>
    <property type="match status" value="1"/>
</dbReference>
<comment type="caution">
    <text evidence="4">The sequence shown here is derived from an EMBL/GenBank/DDBJ whole genome shotgun (WGS) entry which is preliminary data.</text>
</comment>
<keyword evidence="1" id="KW-0863">Zinc-finger</keyword>
<dbReference type="Gene3D" id="1.20.5.170">
    <property type="match status" value="1"/>
</dbReference>
<feature type="coiled-coil region" evidence="2">
    <location>
        <begin position="306"/>
        <end position="389"/>
    </location>
</feature>
<dbReference type="PANTHER" id="PTHR47344">
    <property type="entry name" value="RING ZINC FINGER PROTEIN-RELATED"/>
    <property type="match status" value="1"/>
</dbReference>
<dbReference type="Gene3D" id="3.30.40.10">
    <property type="entry name" value="Zinc/RING finger domain, C3HC4 (zinc finger)"/>
    <property type="match status" value="1"/>
</dbReference>
<evidence type="ECO:0000313" key="5">
    <source>
        <dbReference type="Proteomes" id="UP000238479"/>
    </source>
</evidence>
<feature type="coiled-coil region" evidence="2">
    <location>
        <begin position="168"/>
        <end position="238"/>
    </location>
</feature>
<feature type="domain" description="RING-type" evidence="3">
    <location>
        <begin position="86"/>
        <end position="134"/>
    </location>
</feature>
<protein>
    <submittedName>
        <fullName evidence="4">Putative chromatin regulator PHD family</fullName>
    </submittedName>
</protein>
<proteinExistence type="predicted"/>
<keyword evidence="5" id="KW-1185">Reference proteome</keyword>
<dbReference type="Proteomes" id="UP000238479">
    <property type="component" value="Chromosome 2"/>
</dbReference>
<evidence type="ECO:0000256" key="1">
    <source>
        <dbReference type="PROSITE-ProRule" id="PRU00175"/>
    </source>
</evidence>
<dbReference type="SUPFAM" id="SSF57997">
    <property type="entry name" value="Tropomyosin"/>
    <property type="match status" value="1"/>
</dbReference>
<evidence type="ECO:0000256" key="2">
    <source>
        <dbReference type="SAM" id="Coils"/>
    </source>
</evidence>
<dbReference type="EMBL" id="PDCK01000040">
    <property type="protein sequence ID" value="PRQ48524.1"/>
    <property type="molecule type" value="Genomic_DNA"/>
</dbReference>
<accession>A0A2P6RQ34</accession>
<sequence length="587" mass="66061">MDLLSWSVSKAQSENLFPVSRPVKPEQIASSRSARVTFPIFSKPFPSFFFFFLRADHKNHSKRFIGTRAMVNCDHHQDSSFSKAICSICHKDLEPFLEDLQAIFICGHVFHEFCLQESFGFFESVKRYSCPVCKQRCKPNDVARLYFESVGISPEPPSLTRSPIGEDSEALRREVKELKEELYLCKEQAKKEVANLKNEALKQQASIRQTLHLKTEALDKLTVECLRLQERNRALTKELAAFKLASDLDLDEKEILNLAALGNGGNNENTIDVLRKSLIMSNRNRKELIAQHILLERGEALHRKKLEKAKGKINRLNTKVQELTDQCNLLERGEARCSRKLEKAKGKINKLKTKVQKLKDQCNLLEQGEARYSRKIAKAKGKINTLKARVQEFDGAVEVRKETSVLGPSDLFESMVPVSGTSNDTAKAPADDIADVLILDDVKQVQSMLNITKESPITQPLARPDAVILDDLNQVQPMLNSSKESPITQPLPRPVSAYFSGGLIGPDGTKRFLGKWCKRSLNNQLVTNKYSSTDAGCSIVVVSDEEDITENTPQTKRCKYEDKSKIVQSQGCLQYNTSLEGSVTTRV</sequence>
<organism evidence="4 5">
    <name type="scientific">Rosa chinensis</name>
    <name type="common">China rose</name>
    <dbReference type="NCBI Taxonomy" id="74649"/>
    <lineage>
        <taxon>Eukaryota</taxon>
        <taxon>Viridiplantae</taxon>
        <taxon>Streptophyta</taxon>
        <taxon>Embryophyta</taxon>
        <taxon>Tracheophyta</taxon>
        <taxon>Spermatophyta</taxon>
        <taxon>Magnoliopsida</taxon>
        <taxon>eudicotyledons</taxon>
        <taxon>Gunneridae</taxon>
        <taxon>Pentapetalae</taxon>
        <taxon>rosids</taxon>
        <taxon>fabids</taxon>
        <taxon>Rosales</taxon>
        <taxon>Rosaceae</taxon>
        <taxon>Rosoideae</taxon>
        <taxon>Rosoideae incertae sedis</taxon>
        <taxon>Rosa</taxon>
    </lineage>
</organism>
<dbReference type="PANTHER" id="PTHR47344:SF1">
    <property type="entry name" value="RING ZINC FINGER PROTEIN-RELATED"/>
    <property type="match status" value="1"/>
</dbReference>
<name>A0A2P6RQ34_ROSCH</name>
<dbReference type="InterPro" id="IPR013083">
    <property type="entry name" value="Znf_RING/FYVE/PHD"/>
</dbReference>
<reference evidence="4 5" key="1">
    <citation type="journal article" date="2018" name="Nat. Genet.">
        <title>The Rosa genome provides new insights in the design of modern roses.</title>
        <authorList>
            <person name="Bendahmane M."/>
        </authorList>
    </citation>
    <scope>NUCLEOTIDE SEQUENCE [LARGE SCALE GENOMIC DNA]</scope>
    <source>
        <strain evidence="5">cv. Old Blush</strain>
    </source>
</reference>
<dbReference type="Gramene" id="PRQ48524">
    <property type="protein sequence ID" value="PRQ48524"/>
    <property type="gene ID" value="RchiOBHm_Chr2g0111671"/>
</dbReference>
<keyword evidence="1" id="KW-0862">Zinc</keyword>
<dbReference type="SMART" id="SM00184">
    <property type="entry name" value="RING"/>
    <property type="match status" value="1"/>
</dbReference>